<dbReference type="PROSITE" id="PS51257">
    <property type="entry name" value="PROKAR_LIPOPROTEIN"/>
    <property type="match status" value="1"/>
</dbReference>
<keyword evidence="1" id="KW-0732">Signal</keyword>
<evidence type="ECO:0000256" key="1">
    <source>
        <dbReference type="SAM" id="SignalP"/>
    </source>
</evidence>
<reference evidence="2 3" key="1">
    <citation type="submission" date="2018-08" db="EMBL/GenBank/DDBJ databases">
        <title>Genomic Encyclopedia of Archaeal and Bacterial Type Strains, Phase II (KMG-II): from individual species to whole genera.</title>
        <authorList>
            <person name="Goeker M."/>
        </authorList>
    </citation>
    <scope>NUCLEOTIDE SEQUENCE [LARGE SCALE GENOMIC DNA]</scope>
    <source>
        <strain evidence="2 3">DSM 2261</strain>
    </source>
</reference>
<protein>
    <submittedName>
        <fullName evidence="2">Uncharacterized protein</fullName>
    </submittedName>
</protein>
<evidence type="ECO:0000313" key="2">
    <source>
        <dbReference type="EMBL" id="REG35674.1"/>
    </source>
</evidence>
<dbReference type="RefSeq" id="WP_147332737.1">
    <property type="nucleotide sequence ID" value="NZ_CP011509.1"/>
</dbReference>
<dbReference type="SUPFAM" id="SSF49695">
    <property type="entry name" value="gamma-Crystallin-like"/>
    <property type="match status" value="1"/>
</dbReference>
<dbReference type="Proteomes" id="UP000256345">
    <property type="component" value="Unassembled WGS sequence"/>
</dbReference>
<evidence type="ECO:0000313" key="3">
    <source>
        <dbReference type="Proteomes" id="UP000256345"/>
    </source>
</evidence>
<keyword evidence="3" id="KW-1185">Reference proteome</keyword>
<proteinExistence type="predicted"/>
<dbReference type="Gene3D" id="2.60.20.10">
    <property type="entry name" value="Crystallins"/>
    <property type="match status" value="1"/>
</dbReference>
<sequence>MKRIRSLGALGLLATCLSGGSAFAQWTGAACGWGADDCNRCVPDAAAAVNGLRDHGDVLGFHPIGDPVTLFNHWQGIQRLPGAGGRYLAVSHSGTTKAFTVVEMGSRNTEGARFRSNRLEPNVSYPATSPSGSDRAITDAWFWDMSYTHAGGMQASGNLLAVPLESSPSGENGRVVFYDMATPWSPVRLPVSQWGQTSAVGTASLAKLSDGRFLLIIGRANANNLEFYRSMGGDLRSADAGFVPLDNWNEGELRSAIGDSEFGNYQNLDLVTQCDGTLFLAGTHLNSANGEDWIDLFRLTEEYGQAVITKVAKKHLYCGYPSPGYDTGTNRQCNLDAAGGVYVDPWGQLIVYGTEHDNDGPGASVKMMEFRATFPNPGCDSDINRAFVELYDDSDFSDRGLMIDYPDYGKESYSNFSYIEGFNDKTSAVRYCLPYGWRARLYEHANFGGGYRELSGRGSVNLNNASFGDKTSSMRFVYLGY</sequence>
<feature type="chain" id="PRO_5045541681" evidence="1">
    <location>
        <begin position="25"/>
        <end position="481"/>
    </location>
</feature>
<accession>A0ABX9K810</accession>
<dbReference type="EMBL" id="QUMU01000002">
    <property type="protein sequence ID" value="REG35674.1"/>
    <property type="molecule type" value="Genomic_DNA"/>
</dbReference>
<comment type="caution">
    <text evidence="2">The sequence shown here is derived from an EMBL/GenBank/DDBJ whole genome shotgun (WGS) entry which is preliminary data.</text>
</comment>
<feature type="signal peptide" evidence="1">
    <location>
        <begin position="1"/>
        <end position="24"/>
    </location>
</feature>
<dbReference type="InterPro" id="IPR011024">
    <property type="entry name" value="G_crystallin-like"/>
</dbReference>
<organism evidence="2 3">
    <name type="scientific">Archangium gephyra</name>
    <dbReference type="NCBI Taxonomy" id="48"/>
    <lineage>
        <taxon>Bacteria</taxon>
        <taxon>Pseudomonadati</taxon>
        <taxon>Myxococcota</taxon>
        <taxon>Myxococcia</taxon>
        <taxon>Myxococcales</taxon>
        <taxon>Cystobacterineae</taxon>
        <taxon>Archangiaceae</taxon>
        <taxon>Archangium</taxon>
    </lineage>
</organism>
<gene>
    <name evidence="2" type="ORF">ATI61_10242</name>
</gene>
<name>A0ABX9K810_9BACT</name>